<evidence type="ECO:0000313" key="2">
    <source>
        <dbReference type="Proteomes" id="UP000014254"/>
    </source>
</evidence>
<dbReference type="Proteomes" id="UP000014254">
    <property type="component" value="Unassembled WGS sequence"/>
</dbReference>
<reference evidence="2" key="1">
    <citation type="submission" date="2013-05" db="EMBL/GenBank/DDBJ databases">
        <title>The Genome sequence of Mucor circinelloides f. circinelloides 1006PhL.</title>
        <authorList>
            <consortium name="The Broad Institute Genomics Platform"/>
            <person name="Cuomo C."/>
            <person name="Earl A."/>
            <person name="Findley K."/>
            <person name="Lee S.C."/>
            <person name="Walker B."/>
            <person name="Young S."/>
            <person name="Zeng Q."/>
            <person name="Gargeya S."/>
            <person name="Fitzgerald M."/>
            <person name="Haas B."/>
            <person name="Abouelleil A."/>
            <person name="Allen A.W."/>
            <person name="Alvarado L."/>
            <person name="Arachchi H.M."/>
            <person name="Berlin A.M."/>
            <person name="Chapman S.B."/>
            <person name="Gainer-Dewar J."/>
            <person name="Goldberg J."/>
            <person name="Griggs A."/>
            <person name="Gujja S."/>
            <person name="Hansen M."/>
            <person name="Howarth C."/>
            <person name="Imamovic A."/>
            <person name="Ireland A."/>
            <person name="Larimer J."/>
            <person name="McCowan C."/>
            <person name="Murphy C."/>
            <person name="Pearson M."/>
            <person name="Poon T.W."/>
            <person name="Priest M."/>
            <person name="Roberts A."/>
            <person name="Saif S."/>
            <person name="Shea T."/>
            <person name="Sisk P."/>
            <person name="Sykes S."/>
            <person name="Wortman J."/>
            <person name="Nusbaum C."/>
            <person name="Birren B."/>
        </authorList>
    </citation>
    <scope>NUCLEOTIDE SEQUENCE [LARGE SCALE GENOMIC DNA]</scope>
    <source>
        <strain evidence="2">1006PhL</strain>
    </source>
</reference>
<evidence type="ECO:0000313" key="1">
    <source>
        <dbReference type="EMBL" id="EPB84642.1"/>
    </source>
</evidence>
<dbReference type="VEuPathDB" id="FungiDB:HMPREF1544_08585"/>
<dbReference type="EMBL" id="KE124033">
    <property type="protein sequence ID" value="EPB84642.1"/>
    <property type="molecule type" value="Genomic_DNA"/>
</dbReference>
<dbReference type="InParanoid" id="S2J8B1"/>
<dbReference type="OrthoDB" id="2280512at2759"/>
<dbReference type="eggNOG" id="ENOG502TA8F">
    <property type="taxonomic scope" value="Eukaryota"/>
</dbReference>
<accession>S2J8B1</accession>
<keyword evidence="2" id="KW-1185">Reference proteome</keyword>
<protein>
    <submittedName>
        <fullName evidence="1">Uncharacterized protein</fullName>
    </submittedName>
</protein>
<name>S2J8B1_MUCC1</name>
<gene>
    <name evidence="1" type="ORF">HMPREF1544_08585</name>
</gene>
<proteinExistence type="predicted"/>
<sequence length="334" mass="38894">MKQVVGHFSPLPDENCGLRALALAITSNQEQYKLLKAKVIAILNRKNYLCNEASLDSRDNWFQFPEMGNHRAVVAQLFTNIHNEGWYRLHIYSNVFDEAFLHDKKFESKRSECYSNITKAFAFEQNQRVDFILRNLNDEKDLLTVEEKPTRKGVKSDMAKGKILQRLMLKDGCRRIGSEEIMTRFEAITCQRLVDDKYLVYKKGTFQFPKSPNHSGEFAQLILGVISLRRLVLRSYSNLNLIVQAKYREEIEMLNIDHEDGDVLFRSDSTAATDAADDDMVNVYNNNEMEPWLEEELLLKIDNIKQGNEDVKKYGDWEVFLMEKVKKRRVSSSE</sequence>
<organism evidence="1 2">
    <name type="scientific">Mucor circinelloides f. circinelloides (strain 1006PhL)</name>
    <name type="common">Mucormycosis agent</name>
    <name type="synonym">Calyptromyces circinelloides</name>
    <dbReference type="NCBI Taxonomy" id="1220926"/>
    <lineage>
        <taxon>Eukaryota</taxon>
        <taxon>Fungi</taxon>
        <taxon>Fungi incertae sedis</taxon>
        <taxon>Mucoromycota</taxon>
        <taxon>Mucoromycotina</taxon>
        <taxon>Mucoromycetes</taxon>
        <taxon>Mucorales</taxon>
        <taxon>Mucorineae</taxon>
        <taxon>Mucoraceae</taxon>
        <taxon>Mucor</taxon>
    </lineage>
</organism>
<dbReference type="AlphaFoldDB" id="S2J8B1"/>